<evidence type="ECO:0000259" key="7">
    <source>
        <dbReference type="Pfam" id="PF01545"/>
    </source>
</evidence>
<dbReference type="GO" id="GO:0006882">
    <property type="term" value="P:intracellular zinc ion homeostasis"/>
    <property type="evidence" value="ECO:0007669"/>
    <property type="project" value="TreeGrafter"/>
</dbReference>
<feature type="transmembrane region" description="Helical" evidence="6">
    <location>
        <begin position="157"/>
        <end position="177"/>
    </location>
</feature>
<keyword evidence="4 6" id="KW-1133">Transmembrane helix</keyword>
<evidence type="ECO:0000256" key="4">
    <source>
        <dbReference type="ARBA" id="ARBA00022989"/>
    </source>
</evidence>
<feature type="transmembrane region" description="Helical" evidence="6">
    <location>
        <begin position="189"/>
        <end position="210"/>
    </location>
</feature>
<dbReference type="InterPro" id="IPR027469">
    <property type="entry name" value="Cation_efflux_TMD_sf"/>
</dbReference>
<dbReference type="GO" id="GO:0005886">
    <property type="term" value="C:plasma membrane"/>
    <property type="evidence" value="ECO:0007669"/>
    <property type="project" value="TreeGrafter"/>
</dbReference>
<dbReference type="SUPFAM" id="SSF161111">
    <property type="entry name" value="Cation efflux protein transmembrane domain-like"/>
    <property type="match status" value="1"/>
</dbReference>
<accession>A0A841LXR4</accession>
<dbReference type="AlphaFoldDB" id="A0A841LXR4"/>
<evidence type="ECO:0000256" key="6">
    <source>
        <dbReference type="SAM" id="Phobius"/>
    </source>
</evidence>
<dbReference type="PANTHER" id="PTHR43840">
    <property type="entry name" value="MITOCHONDRIAL METAL TRANSPORTER 1-RELATED"/>
    <property type="match status" value="1"/>
</dbReference>
<sequence>MHSEQAILKTSITVTIFLAGFGVLFGLLAGSFSIVFDGVYLLIDAALSGLALIVARLISLSTLPVPPSGKLRDRFTMGFWHLEPMVLGLNGLMLTGVSIYALINAIGSLMSGGRHLEFTYAVFYAAFALVVCVLMGWMEMRANRKLQSDFVALDAKAWYMSAGITAALFIAFLIGMILQGTSLDWMLPYIDPAVLTIVCLIIIPMPFVTIKQALADMLLFTPIELKENAESVAQQFVERYGFLSYRAYVAKVGRGTQIELYFIVPSNWPAKKLEEWDAIRDELADALGERSPDRWLTIAFTTEPEWAD</sequence>
<evidence type="ECO:0000256" key="5">
    <source>
        <dbReference type="ARBA" id="ARBA00023136"/>
    </source>
</evidence>
<dbReference type="EMBL" id="JACIIU010000010">
    <property type="protein sequence ID" value="MBB6261650.1"/>
    <property type="molecule type" value="Genomic_DNA"/>
</dbReference>
<keyword evidence="2" id="KW-0813">Transport</keyword>
<dbReference type="RefSeq" id="WP_184223180.1">
    <property type="nucleotide sequence ID" value="NZ_JACIIU010000010.1"/>
</dbReference>
<dbReference type="GO" id="GO:0015341">
    <property type="term" value="F:zinc efflux antiporter activity"/>
    <property type="evidence" value="ECO:0007669"/>
    <property type="project" value="TreeGrafter"/>
</dbReference>
<evidence type="ECO:0000313" key="9">
    <source>
        <dbReference type="Proteomes" id="UP000555393"/>
    </source>
</evidence>
<comment type="caution">
    <text evidence="8">The sequence shown here is derived from an EMBL/GenBank/DDBJ whole genome shotgun (WGS) entry which is preliminary data.</text>
</comment>
<name>A0A841LXR4_9HYPH</name>
<reference evidence="8 9" key="1">
    <citation type="submission" date="2020-08" db="EMBL/GenBank/DDBJ databases">
        <title>Genomic Encyclopedia of Type Strains, Phase IV (KMG-IV): sequencing the most valuable type-strain genomes for metagenomic binning, comparative biology and taxonomic classification.</title>
        <authorList>
            <person name="Goeker M."/>
        </authorList>
    </citation>
    <scope>NUCLEOTIDE SEQUENCE [LARGE SCALE GENOMIC DNA]</scope>
    <source>
        <strain evidence="8 9">DSM 22336</strain>
    </source>
</reference>
<dbReference type="PANTHER" id="PTHR43840:SF15">
    <property type="entry name" value="MITOCHONDRIAL METAL TRANSPORTER 1-RELATED"/>
    <property type="match status" value="1"/>
</dbReference>
<dbReference type="Proteomes" id="UP000555393">
    <property type="component" value="Unassembled WGS sequence"/>
</dbReference>
<keyword evidence="9" id="KW-1185">Reference proteome</keyword>
<feature type="transmembrane region" description="Helical" evidence="6">
    <location>
        <begin position="40"/>
        <end position="65"/>
    </location>
</feature>
<dbReference type="InterPro" id="IPR058533">
    <property type="entry name" value="Cation_efflux_TM"/>
</dbReference>
<keyword evidence="3 6" id="KW-0812">Transmembrane</keyword>
<dbReference type="Gene3D" id="1.20.1510.10">
    <property type="entry name" value="Cation efflux protein transmembrane domain"/>
    <property type="match status" value="1"/>
</dbReference>
<evidence type="ECO:0000256" key="3">
    <source>
        <dbReference type="ARBA" id="ARBA00022692"/>
    </source>
</evidence>
<evidence type="ECO:0000256" key="1">
    <source>
        <dbReference type="ARBA" id="ARBA00004141"/>
    </source>
</evidence>
<comment type="subcellular location">
    <subcellularLocation>
        <location evidence="1">Membrane</location>
        <topology evidence="1">Multi-pass membrane protein</topology>
    </subcellularLocation>
</comment>
<protein>
    <submittedName>
        <fullName evidence="8">Putative Co/Zn/Cd cation transporter (Cation efflux family)</fullName>
    </submittedName>
</protein>
<dbReference type="Pfam" id="PF01545">
    <property type="entry name" value="Cation_efflux"/>
    <property type="match status" value="1"/>
</dbReference>
<dbReference type="GO" id="GO:0015093">
    <property type="term" value="F:ferrous iron transmembrane transporter activity"/>
    <property type="evidence" value="ECO:0007669"/>
    <property type="project" value="TreeGrafter"/>
</dbReference>
<dbReference type="InterPro" id="IPR050291">
    <property type="entry name" value="CDF_Transporter"/>
</dbReference>
<evidence type="ECO:0000313" key="8">
    <source>
        <dbReference type="EMBL" id="MBB6261650.1"/>
    </source>
</evidence>
<keyword evidence="5 6" id="KW-0472">Membrane</keyword>
<organism evidence="8 9">
    <name type="scientific">Paenochrobactrum gallinarii</name>
    <dbReference type="NCBI Taxonomy" id="643673"/>
    <lineage>
        <taxon>Bacteria</taxon>
        <taxon>Pseudomonadati</taxon>
        <taxon>Pseudomonadota</taxon>
        <taxon>Alphaproteobacteria</taxon>
        <taxon>Hyphomicrobiales</taxon>
        <taxon>Brucellaceae</taxon>
        <taxon>Paenochrobactrum</taxon>
    </lineage>
</organism>
<gene>
    <name evidence="8" type="ORF">FHS77_002209</name>
</gene>
<feature type="transmembrane region" description="Helical" evidence="6">
    <location>
        <begin position="118"/>
        <end position="137"/>
    </location>
</feature>
<evidence type="ECO:0000256" key="2">
    <source>
        <dbReference type="ARBA" id="ARBA00022448"/>
    </source>
</evidence>
<feature type="transmembrane region" description="Helical" evidence="6">
    <location>
        <begin position="86"/>
        <end position="106"/>
    </location>
</feature>
<proteinExistence type="predicted"/>
<feature type="domain" description="Cation efflux protein transmembrane" evidence="7">
    <location>
        <begin position="9"/>
        <end position="217"/>
    </location>
</feature>
<dbReference type="GO" id="GO:0015086">
    <property type="term" value="F:cadmium ion transmembrane transporter activity"/>
    <property type="evidence" value="ECO:0007669"/>
    <property type="project" value="TreeGrafter"/>
</dbReference>
<feature type="transmembrane region" description="Helical" evidence="6">
    <location>
        <begin position="12"/>
        <end position="34"/>
    </location>
</feature>